<dbReference type="RefSeq" id="WP_184224434.1">
    <property type="nucleotide sequence ID" value="NZ_JACHIP010000050.1"/>
</dbReference>
<organism evidence="2 3">
    <name type="scientific">Granulicella aggregans</name>
    <dbReference type="NCBI Taxonomy" id="474949"/>
    <lineage>
        <taxon>Bacteria</taxon>
        <taxon>Pseudomonadati</taxon>
        <taxon>Acidobacteriota</taxon>
        <taxon>Terriglobia</taxon>
        <taxon>Terriglobales</taxon>
        <taxon>Acidobacteriaceae</taxon>
        <taxon>Granulicella</taxon>
    </lineage>
</organism>
<keyword evidence="3" id="KW-1185">Reference proteome</keyword>
<name>A0A7W7ZKI6_9BACT</name>
<feature type="transmembrane region" description="Helical" evidence="1">
    <location>
        <begin position="58"/>
        <end position="76"/>
    </location>
</feature>
<keyword evidence="1" id="KW-0472">Membrane</keyword>
<keyword evidence="1" id="KW-0812">Transmembrane</keyword>
<reference evidence="2 3" key="1">
    <citation type="submission" date="2020-08" db="EMBL/GenBank/DDBJ databases">
        <title>Genomic Encyclopedia of Type Strains, Phase IV (KMG-V): Genome sequencing to study the core and pangenomes of soil and plant-associated prokaryotes.</title>
        <authorList>
            <person name="Whitman W."/>
        </authorList>
    </citation>
    <scope>NUCLEOTIDE SEQUENCE [LARGE SCALE GENOMIC DNA]</scope>
    <source>
        <strain evidence="2 3">M8UP14</strain>
    </source>
</reference>
<dbReference type="AlphaFoldDB" id="A0A7W7ZKI6"/>
<sequence>MNDRGLVVALLKMFPAEWRAEYGLELSSLLEQDKVTPAMFWNVLFSGLRQRIRSSSSWINAGTLLALYFLLGLTVNTVCAMSPGSYSVFWYGYLPLELGIGYWLRREGSRSPGWSTACAVLVGSLPLMALEILRNVNVLNPTILDLQGHVLRLGRGFTEFAYRGAPVRHDGYTWCIVVLLSILFATAIGRLGGQLADAVQAFRIAK</sequence>
<keyword evidence="1" id="KW-1133">Transmembrane helix</keyword>
<feature type="transmembrane region" description="Helical" evidence="1">
    <location>
        <begin position="171"/>
        <end position="193"/>
    </location>
</feature>
<proteinExistence type="predicted"/>
<gene>
    <name evidence="2" type="ORF">HDF16_006259</name>
</gene>
<evidence type="ECO:0000313" key="2">
    <source>
        <dbReference type="EMBL" id="MBB5061523.1"/>
    </source>
</evidence>
<dbReference type="EMBL" id="JACHIP010000050">
    <property type="protein sequence ID" value="MBB5061523.1"/>
    <property type="molecule type" value="Genomic_DNA"/>
</dbReference>
<accession>A0A7W7ZKI6</accession>
<protein>
    <submittedName>
        <fullName evidence="2">Uncharacterized protein</fullName>
    </submittedName>
</protein>
<feature type="transmembrane region" description="Helical" evidence="1">
    <location>
        <begin position="116"/>
        <end position="133"/>
    </location>
</feature>
<comment type="caution">
    <text evidence="2">The sequence shown here is derived from an EMBL/GenBank/DDBJ whole genome shotgun (WGS) entry which is preliminary data.</text>
</comment>
<evidence type="ECO:0000256" key="1">
    <source>
        <dbReference type="SAM" id="Phobius"/>
    </source>
</evidence>
<dbReference type="Proteomes" id="UP000540989">
    <property type="component" value="Unassembled WGS sequence"/>
</dbReference>
<evidence type="ECO:0000313" key="3">
    <source>
        <dbReference type="Proteomes" id="UP000540989"/>
    </source>
</evidence>
<feature type="transmembrane region" description="Helical" evidence="1">
    <location>
        <begin position="88"/>
        <end position="104"/>
    </location>
</feature>